<proteinExistence type="predicted"/>
<feature type="transmembrane region" description="Helical" evidence="3">
    <location>
        <begin position="56"/>
        <end position="74"/>
    </location>
</feature>
<organism evidence="4 5">
    <name type="scientific">Photobacterium leiognathi subsp. mandapamensis</name>
    <name type="common">Photobacterium mandapamensis</name>
    <dbReference type="NCBI Taxonomy" id="48408"/>
    <lineage>
        <taxon>Bacteria</taxon>
        <taxon>Pseudomonadati</taxon>
        <taxon>Pseudomonadota</taxon>
        <taxon>Gammaproteobacteria</taxon>
        <taxon>Vibrionales</taxon>
        <taxon>Vibrionaceae</taxon>
        <taxon>Photobacterium</taxon>
    </lineage>
</organism>
<accession>A0A2T3KSP3</accession>
<keyword evidence="4" id="KW-0808">Transferase</keyword>
<feature type="region of interest" description="Disordered" evidence="2">
    <location>
        <begin position="384"/>
        <end position="451"/>
    </location>
</feature>
<protein>
    <submittedName>
        <fullName evidence="4">Uroporphyrinogen-III C-methyltransferase</fullName>
    </submittedName>
</protein>
<dbReference type="EMBL" id="PYNS01000018">
    <property type="protein sequence ID" value="PSV09478.1"/>
    <property type="molecule type" value="Genomic_DNA"/>
</dbReference>
<sequence>MTDKSNNNKAAEQSKQDKPTTAQTAAPAKDTSTTTNPTKAPAKADKAEKKSGSKTGWVAIALVLALGGGLYYHGHQQGLQQQQHIDALQQQIAGMKAAMQNEQKETIGMINGGFRSTEASFNQQQKSIDALQTTVAELKGNNPNDWLLAEADYLVKMAGRKLWLEHDVTSATLLLEAADHRIAELNDPSLKNLRQAMSNDITTLKSLTTVDRDGLVLRLTSLENTVDSLPLANAILPKAEAEEQAKTVSQSVDDWKTNLMTSLKNFGDHFITYRKRDGNVVPLLSPKQDFYLQQNIKNKLETAINAVYREQGEVYKISLETAKKWAEQYYDMSSPLTQNFIKSLDQLAQQQITVKYPEQLQSQPMITKLVNQVLRNKMATIGDTAQPVKQTKPAVKPAPKAEAPATEQKPAAEKPAQAKLETTVTQPAETKNPGENKAKVTYSTETTVEAK</sequence>
<dbReference type="Pfam" id="PF04375">
    <property type="entry name" value="HemX"/>
    <property type="match status" value="1"/>
</dbReference>
<evidence type="ECO:0000256" key="2">
    <source>
        <dbReference type="SAM" id="MobiDB-lite"/>
    </source>
</evidence>
<evidence type="ECO:0000256" key="3">
    <source>
        <dbReference type="SAM" id="Phobius"/>
    </source>
</evidence>
<keyword evidence="3" id="KW-0472">Membrane</keyword>
<name>A0A2T3KSP3_PHOLD</name>
<evidence type="ECO:0000313" key="4">
    <source>
        <dbReference type="EMBL" id="PSV09478.1"/>
    </source>
</evidence>
<keyword evidence="1" id="KW-0175">Coiled coil</keyword>
<feature type="compositionally biased region" description="Basic and acidic residues" evidence="2">
    <location>
        <begin position="42"/>
        <end position="51"/>
    </location>
</feature>
<dbReference type="PANTHER" id="PTHR38043:SF1">
    <property type="entry name" value="PROTEIN HEMX"/>
    <property type="match status" value="1"/>
</dbReference>
<comment type="caution">
    <text evidence="4">The sequence shown here is derived from an EMBL/GenBank/DDBJ whole genome shotgun (WGS) entry which is preliminary data.</text>
</comment>
<dbReference type="InterPro" id="IPR007470">
    <property type="entry name" value="HemX"/>
</dbReference>
<dbReference type="PANTHER" id="PTHR38043">
    <property type="entry name" value="PROTEIN HEMX"/>
    <property type="match status" value="1"/>
</dbReference>
<keyword evidence="3" id="KW-1133">Transmembrane helix</keyword>
<dbReference type="GO" id="GO:0032259">
    <property type="term" value="P:methylation"/>
    <property type="evidence" value="ECO:0007669"/>
    <property type="project" value="UniProtKB-KW"/>
</dbReference>
<feature type="region of interest" description="Disordered" evidence="2">
    <location>
        <begin position="1"/>
        <end position="51"/>
    </location>
</feature>
<gene>
    <name evidence="4" type="ORF">C0W93_14850</name>
</gene>
<feature type="compositionally biased region" description="Low complexity" evidence="2">
    <location>
        <begin position="19"/>
        <end position="41"/>
    </location>
</feature>
<dbReference type="RefSeq" id="WP_107185559.1">
    <property type="nucleotide sequence ID" value="NZ_CP131578.1"/>
</dbReference>
<keyword evidence="4" id="KW-0489">Methyltransferase</keyword>
<dbReference type="GO" id="GO:0008168">
    <property type="term" value="F:methyltransferase activity"/>
    <property type="evidence" value="ECO:0007669"/>
    <property type="project" value="UniProtKB-KW"/>
</dbReference>
<feature type="compositionally biased region" description="Low complexity" evidence="2">
    <location>
        <begin position="386"/>
        <end position="419"/>
    </location>
</feature>
<feature type="compositionally biased region" description="Polar residues" evidence="2">
    <location>
        <begin position="1"/>
        <end position="11"/>
    </location>
</feature>
<feature type="compositionally biased region" description="Polar residues" evidence="2">
    <location>
        <begin position="420"/>
        <end position="429"/>
    </location>
</feature>
<dbReference type="Proteomes" id="UP000240530">
    <property type="component" value="Unassembled WGS sequence"/>
</dbReference>
<evidence type="ECO:0000256" key="1">
    <source>
        <dbReference type="SAM" id="Coils"/>
    </source>
</evidence>
<dbReference type="NCBIfam" id="NF008173">
    <property type="entry name" value="PRK10920.1"/>
    <property type="match status" value="1"/>
</dbReference>
<reference evidence="4 5" key="1">
    <citation type="submission" date="2018-03" db="EMBL/GenBank/DDBJ databases">
        <title>Whole genome sequencing of Histamine producing bacteria.</title>
        <authorList>
            <person name="Butler K."/>
        </authorList>
    </citation>
    <scope>NUCLEOTIDE SEQUENCE [LARGE SCALE GENOMIC DNA]</scope>
    <source>
        <strain evidence="4 5">Res.4.1</strain>
    </source>
</reference>
<evidence type="ECO:0000313" key="5">
    <source>
        <dbReference type="Proteomes" id="UP000240530"/>
    </source>
</evidence>
<feature type="coiled-coil region" evidence="1">
    <location>
        <begin position="85"/>
        <end position="141"/>
    </location>
</feature>
<feature type="compositionally biased region" description="Polar residues" evidence="2">
    <location>
        <begin position="441"/>
        <end position="451"/>
    </location>
</feature>
<keyword evidence="3" id="KW-0812">Transmembrane</keyword>
<dbReference type="AlphaFoldDB" id="A0A2T3KSP3"/>